<name>A0A4Y3IR22_9VIBR</name>
<dbReference type="OrthoDB" id="5713052at2"/>
<gene>
    <name evidence="1" type="ORF">VCO01S_31840</name>
</gene>
<dbReference type="EMBL" id="BJLH01000015">
    <property type="protein sequence ID" value="GEA61991.1"/>
    <property type="molecule type" value="Genomic_DNA"/>
</dbReference>
<sequence length="302" mass="34554">MVNYWALLDTLDNQWSIKLFEEEIIDEVTQAWIWADTFVQKDIGQLEFYLDDVVLKEYDDNLFFFHSNGSMTYVDNQENEEYGGYWSQTSIDTILVTFADTSTENWTLVAKSEYDWTIARDGFNETFENVTYMGSSYPCMDGDSDWNDALDQPDSYGTLSEYNTAVNGCRVNDNQFVLADFTGNGNETSRWQIIDLWGIDNAVMAIIEEEVVFYSDGTGQFETEDEGNFSFNWLIDDVTGQVAMQITHPDLIGAVDLWDKVNQDGDYSLIKTFWLDPTWSNPAPGEDEAEIASGVVRFVGFE</sequence>
<accession>A0A4Y3IR22</accession>
<dbReference type="AlphaFoldDB" id="A0A4Y3IR22"/>
<evidence type="ECO:0000313" key="1">
    <source>
        <dbReference type="EMBL" id="GEA61991.1"/>
    </source>
</evidence>
<organism evidence="1 2">
    <name type="scientific">Vibrio comitans NBRC 102076</name>
    <dbReference type="NCBI Taxonomy" id="1219078"/>
    <lineage>
        <taxon>Bacteria</taxon>
        <taxon>Pseudomonadati</taxon>
        <taxon>Pseudomonadota</taxon>
        <taxon>Gammaproteobacteria</taxon>
        <taxon>Vibrionales</taxon>
        <taxon>Vibrionaceae</taxon>
        <taxon>Vibrio</taxon>
    </lineage>
</organism>
<dbReference type="Proteomes" id="UP000318242">
    <property type="component" value="Unassembled WGS sequence"/>
</dbReference>
<dbReference type="RefSeq" id="WP_141272397.1">
    <property type="nucleotide sequence ID" value="NZ_BJLH01000015.1"/>
</dbReference>
<keyword evidence="2" id="KW-1185">Reference proteome</keyword>
<evidence type="ECO:0000313" key="2">
    <source>
        <dbReference type="Proteomes" id="UP000318242"/>
    </source>
</evidence>
<reference evidence="1 2" key="1">
    <citation type="submission" date="2019-06" db="EMBL/GenBank/DDBJ databases">
        <title>Whole genome shotgun sequence of Vibrio comitans NBRC 102076.</title>
        <authorList>
            <person name="Hosoyama A."/>
            <person name="Uohara A."/>
            <person name="Ohji S."/>
            <person name="Ichikawa N."/>
        </authorList>
    </citation>
    <scope>NUCLEOTIDE SEQUENCE [LARGE SCALE GENOMIC DNA]</scope>
    <source>
        <strain evidence="1 2">NBRC 102076</strain>
    </source>
</reference>
<comment type="caution">
    <text evidence="1">The sequence shown here is derived from an EMBL/GenBank/DDBJ whole genome shotgun (WGS) entry which is preliminary data.</text>
</comment>
<protein>
    <submittedName>
        <fullName evidence="1">Uncharacterized protein</fullName>
    </submittedName>
</protein>
<proteinExistence type="predicted"/>